<dbReference type="OrthoDB" id="8933168at2759"/>
<feature type="domain" description="Myb/SANT-like DNA-binding" evidence="1">
    <location>
        <begin position="69"/>
        <end position="160"/>
    </location>
</feature>
<evidence type="ECO:0000313" key="2">
    <source>
        <dbReference type="EnsemblMetazoa" id="XP_038045258.1"/>
    </source>
</evidence>
<organism evidence="2 3">
    <name type="scientific">Patiria miniata</name>
    <name type="common">Bat star</name>
    <name type="synonym">Asterina miniata</name>
    <dbReference type="NCBI Taxonomy" id="46514"/>
    <lineage>
        <taxon>Eukaryota</taxon>
        <taxon>Metazoa</taxon>
        <taxon>Echinodermata</taxon>
        <taxon>Eleutherozoa</taxon>
        <taxon>Asterozoa</taxon>
        <taxon>Asteroidea</taxon>
        <taxon>Valvatacea</taxon>
        <taxon>Valvatida</taxon>
        <taxon>Asterinidae</taxon>
        <taxon>Patiria</taxon>
    </lineage>
</organism>
<dbReference type="EnsemblMetazoa" id="XM_038189330.1">
    <property type="protein sequence ID" value="XP_038045258.1"/>
    <property type="gene ID" value="LOC119719834"/>
</dbReference>
<accession>A0A913Z0B0</accession>
<protein>
    <recommendedName>
        <fullName evidence="1">Myb/SANT-like DNA-binding domain-containing protein</fullName>
    </recommendedName>
</protein>
<keyword evidence="3" id="KW-1185">Reference proteome</keyword>
<dbReference type="Pfam" id="PF13837">
    <property type="entry name" value="Myb_DNA-bind_4"/>
    <property type="match status" value="1"/>
</dbReference>
<evidence type="ECO:0000259" key="1">
    <source>
        <dbReference type="Pfam" id="PF13837"/>
    </source>
</evidence>
<dbReference type="AlphaFoldDB" id="A0A913Z0B0"/>
<dbReference type="Proteomes" id="UP000887568">
    <property type="component" value="Unplaced"/>
</dbReference>
<dbReference type="OMA" id="TTSRMEH"/>
<proteinExistence type="predicted"/>
<dbReference type="Gene3D" id="1.10.10.60">
    <property type="entry name" value="Homeodomain-like"/>
    <property type="match status" value="1"/>
</dbReference>
<evidence type="ECO:0000313" key="3">
    <source>
        <dbReference type="Proteomes" id="UP000887568"/>
    </source>
</evidence>
<sequence>MDLIVVNEGKLTTSRMEHDLDVNEEKLKEILPKENETPALVDHVYGPGLATTTHKPCKRFLRKPEDQFKWSDEQTRKFLELRRKHIDSFFSGKRGSIQDTYAVILEEMGLTGQVTPSKARKKWNNMAQLYRRLVNQPTIDAGDGKKLVPSISWPFFRDVERTLELEPQGVQEEESERYEGTILEELSDHINAQLLKVSAPPQKKSKKTKMRKAAVLEMIAELHQLNKSQEEILTAKNELTLKILTQLV</sequence>
<name>A0A913Z0B0_PATMI</name>
<dbReference type="RefSeq" id="XP_038045258.1">
    <property type="nucleotide sequence ID" value="XM_038189330.1"/>
</dbReference>
<dbReference type="InterPro" id="IPR044822">
    <property type="entry name" value="Myb_DNA-bind_4"/>
</dbReference>
<reference evidence="2" key="1">
    <citation type="submission" date="2022-11" db="UniProtKB">
        <authorList>
            <consortium name="EnsemblMetazoa"/>
        </authorList>
    </citation>
    <scope>IDENTIFICATION</scope>
</reference>
<dbReference type="GeneID" id="119719834"/>